<evidence type="ECO:0000313" key="2">
    <source>
        <dbReference type="Proteomes" id="UP000499080"/>
    </source>
</evidence>
<dbReference type="EMBL" id="BGPR01003530">
    <property type="protein sequence ID" value="GBM89315.1"/>
    <property type="molecule type" value="Genomic_DNA"/>
</dbReference>
<name>A0A4Y2JHE8_ARAVE</name>
<accession>A0A4Y2JHE8</accession>
<gene>
    <name evidence="1" type="ORF">AVEN_120890_1</name>
</gene>
<dbReference type="AlphaFoldDB" id="A0A4Y2JHE8"/>
<proteinExistence type="predicted"/>
<comment type="caution">
    <text evidence="1">The sequence shown here is derived from an EMBL/GenBank/DDBJ whole genome shotgun (WGS) entry which is preliminary data.</text>
</comment>
<reference evidence="1 2" key="1">
    <citation type="journal article" date="2019" name="Sci. Rep.">
        <title>Orb-weaving spider Araneus ventricosus genome elucidates the spidroin gene catalogue.</title>
        <authorList>
            <person name="Kono N."/>
            <person name="Nakamura H."/>
            <person name="Ohtoshi R."/>
            <person name="Moran D.A.P."/>
            <person name="Shinohara A."/>
            <person name="Yoshida Y."/>
            <person name="Fujiwara M."/>
            <person name="Mori M."/>
            <person name="Tomita M."/>
            <person name="Arakawa K."/>
        </authorList>
    </citation>
    <scope>NUCLEOTIDE SEQUENCE [LARGE SCALE GENOMIC DNA]</scope>
</reference>
<dbReference type="Proteomes" id="UP000499080">
    <property type="component" value="Unassembled WGS sequence"/>
</dbReference>
<evidence type="ECO:0000313" key="1">
    <source>
        <dbReference type="EMBL" id="GBM89315.1"/>
    </source>
</evidence>
<keyword evidence="2" id="KW-1185">Reference proteome</keyword>
<sequence>MVASCTIVLEDIKNRPNLDDDAIISDDEAVEELSDQKVPSAIIGKKGFNEMVAIGGEHCMVVCMDRSSELCKEFDYLIKKFGVYAKEITESEECKKNEEMMKKPGGQTMFG</sequence>
<protein>
    <submittedName>
        <fullName evidence="1">Uncharacterized protein</fullName>
    </submittedName>
</protein>
<organism evidence="1 2">
    <name type="scientific">Araneus ventricosus</name>
    <name type="common">Orbweaver spider</name>
    <name type="synonym">Epeira ventricosa</name>
    <dbReference type="NCBI Taxonomy" id="182803"/>
    <lineage>
        <taxon>Eukaryota</taxon>
        <taxon>Metazoa</taxon>
        <taxon>Ecdysozoa</taxon>
        <taxon>Arthropoda</taxon>
        <taxon>Chelicerata</taxon>
        <taxon>Arachnida</taxon>
        <taxon>Araneae</taxon>
        <taxon>Araneomorphae</taxon>
        <taxon>Entelegynae</taxon>
        <taxon>Araneoidea</taxon>
        <taxon>Araneidae</taxon>
        <taxon>Araneus</taxon>
    </lineage>
</organism>